<evidence type="ECO:0000313" key="1">
    <source>
        <dbReference type="Proteomes" id="UP000087766"/>
    </source>
</evidence>
<gene>
    <name evidence="2" type="primary">LOC106760317</name>
</gene>
<protein>
    <submittedName>
        <fullName evidence="2">Uncharacterized protein LOC106760317</fullName>
    </submittedName>
</protein>
<dbReference type="SUPFAM" id="SSF56672">
    <property type="entry name" value="DNA/RNA polymerases"/>
    <property type="match status" value="1"/>
</dbReference>
<dbReference type="KEGG" id="vra:106760317"/>
<evidence type="ECO:0000313" key="2">
    <source>
        <dbReference type="RefSeq" id="XP_014499252.1"/>
    </source>
</evidence>
<organism evidence="1 2">
    <name type="scientific">Vigna radiata var. radiata</name>
    <name type="common">Mung bean</name>
    <name type="synonym">Phaseolus aureus</name>
    <dbReference type="NCBI Taxonomy" id="3916"/>
    <lineage>
        <taxon>Eukaryota</taxon>
        <taxon>Viridiplantae</taxon>
        <taxon>Streptophyta</taxon>
        <taxon>Embryophyta</taxon>
        <taxon>Tracheophyta</taxon>
        <taxon>Spermatophyta</taxon>
        <taxon>Magnoliopsida</taxon>
        <taxon>eudicotyledons</taxon>
        <taxon>Gunneridae</taxon>
        <taxon>Pentapetalae</taxon>
        <taxon>rosids</taxon>
        <taxon>fabids</taxon>
        <taxon>Fabales</taxon>
        <taxon>Fabaceae</taxon>
        <taxon>Papilionoideae</taxon>
        <taxon>50 kb inversion clade</taxon>
        <taxon>NPAAA clade</taxon>
        <taxon>indigoferoid/millettioid clade</taxon>
        <taxon>Phaseoleae</taxon>
        <taxon>Vigna</taxon>
    </lineage>
</organism>
<keyword evidence="1" id="KW-1185">Reference proteome</keyword>
<sequence>MTPLSNPSSYCRLLGRLIYLTTTRPSITHFVHHLSQFMSSPTIAYSQAIFRILRYLKSALGSRLFFSSTNSLQLKAFSDSDWASSLDTCRPITGFSVYLGDSLISWHSKKSPTISRSSSEVEYRALATTTCELQWLTYLLDDLRVPVQRPILLYCDN</sequence>
<dbReference type="CDD" id="cd09272">
    <property type="entry name" value="RNase_HI_RT_Ty1"/>
    <property type="match status" value="1"/>
</dbReference>
<dbReference type="Proteomes" id="UP000087766">
    <property type="component" value="Chromosome 5"/>
</dbReference>
<reference evidence="1" key="1">
    <citation type="journal article" date="2014" name="Nat. Commun.">
        <title>Genome sequence of mungbean and insights into evolution within Vigna species.</title>
        <authorList>
            <person name="Kang Y.J."/>
            <person name="Kim S.K."/>
            <person name="Kim M.Y."/>
            <person name="Lestari P."/>
            <person name="Kim K.H."/>
            <person name="Ha B.K."/>
            <person name="Jun T.H."/>
            <person name="Hwang W.J."/>
            <person name="Lee T."/>
            <person name="Lee J."/>
            <person name="Shim S."/>
            <person name="Yoon M.Y."/>
            <person name="Jang Y.E."/>
            <person name="Han K.S."/>
            <person name="Taeprayoon P."/>
            <person name="Yoon N."/>
            <person name="Somta P."/>
            <person name="Tanya P."/>
            <person name="Kim K.S."/>
            <person name="Gwag J.G."/>
            <person name="Moon J.K."/>
            <person name="Lee Y.H."/>
            <person name="Park B.S."/>
            <person name="Bombarely A."/>
            <person name="Doyle J.J."/>
            <person name="Jackson S.A."/>
            <person name="Schafleitner R."/>
            <person name="Srinives P."/>
            <person name="Varshney R.K."/>
            <person name="Lee S.H."/>
        </authorList>
    </citation>
    <scope>NUCLEOTIDE SEQUENCE [LARGE SCALE GENOMIC DNA]</scope>
    <source>
        <strain evidence="1">cv. VC1973A</strain>
    </source>
</reference>
<dbReference type="PANTHER" id="PTHR11439">
    <property type="entry name" value="GAG-POL-RELATED RETROTRANSPOSON"/>
    <property type="match status" value="1"/>
</dbReference>
<accession>A0A1S3TZQ5</accession>
<reference evidence="2" key="2">
    <citation type="submission" date="2025-08" db="UniProtKB">
        <authorList>
            <consortium name="RefSeq"/>
        </authorList>
    </citation>
    <scope>IDENTIFICATION</scope>
    <source>
        <tissue evidence="2">Leaf</tissue>
    </source>
</reference>
<dbReference type="GeneID" id="106760317"/>
<dbReference type="RefSeq" id="XP_014499252.1">
    <property type="nucleotide sequence ID" value="XM_014643766.1"/>
</dbReference>
<name>A0A1S3TZQ5_VIGRR</name>
<proteinExistence type="predicted"/>
<dbReference type="STRING" id="3916.A0A1S3TZQ5"/>
<dbReference type="InterPro" id="IPR043502">
    <property type="entry name" value="DNA/RNA_pol_sf"/>
</dbReference>
<dbReference type="AlphaFoldDB" id="A0A1S3TZQ5"/>
<dbReference type="PANTHER" id="PTHR11439:SF498">
    <property type="entry name" value="DNAK FAMILY PROTEIN"/>
    <property type="match status" value="1"/>
</dbReference>
<dbReference type="OrthoDB" id="412581at2759"/>